<comment type="function">
    <text evidence="13">Transfers and isomerizes the ribose moiety from AdoMet to the 7-aminomethyl group of 7-deazaguanine (preQ1-tRNA) to give epoxyqueuosine (oQ-tRNA).</text>
</comment>
<dbReference type="EC" id="2.4.99.17" evidence="10 13"/>
<dbReference type="PANTHER" id="PTHR30307:SF0">
    <property type="entry name" value="S-ADENOSYLMETHIONINE:TRNA RIBOSYLTRANSFERASE-ISOMERASE"/>
    <property type="match status" value="1"/>
</dbReference>
<dbReference type="NCBIfam" id="NF001140">
    <property type="entry name" value="PRK00147.1"/>
    <property type="match status" value="1"/>
</dbReference>
<comment type="subunit">
    <text evidence="3 13">Monomer.</text>
</comment>
<evidence type="ECO:0000256" key="3">
    <source>
        <dbReference type="ARBA" id="ARBA00011245"/>
    </source>
</evidence>
<name>A0A7T5VCY1_9BACT</name>
<dbReference type="AlphaFoldDB" id="A0A7T5VCY1"/>
<dbReference type="Gene3D" id="2.40.10.240">
    <property type="entry name" value="QueA-like"/>
    <property type="match status" value="1"/>
</dbReference>
<evidence type="ECO:0000256" key="5">
    <source>
        <dbReference type="ARBA" id="ARBA00022679"/>
    </source>
</evidence>
<keyword evidence="7 13" id="KW-0671">Queuosine biosynthesis</keyword>
<evidence type="ECO:0000256" key="6">
    <source>
        <dbReference type="ARBA" id="ARBA00022691"/>
    </source>
</evidence>
<organism evidence="14 15">
    <name type="scientific">Desulfobulbus oligotrophicus</name>
    <dbReference type="NCBI Taxonomy" id="1909699"/>
    <lineage>
        <taxon>Bacteria</taxon>
        <taxon>Pseudomonadati</taxon>
        <taxon>Thermodesulfobacteriota</taxon>
        <taxon>Desulfobulbia</taxon>
        <taxon>Desulfobulbales</taxon>
        <taxon>Desulfobulbaceae</taxon>
        <taxon>Desulfobulbus</taxon>
    </lineage>
</organism>
<dbReference type="FunFam" id="3.40.1780.10:FF:000001">
    <property type="entry name" value="S-adenosylmethionine:tRNA ribosyltransferase-isomerase"/>
    <property type="match status" value="1"/>
</dbReference>
<comment type="similarity">
    <text evidence="9 13">Belongs to the QueA family.</text>
</comment>
<dbReference type="KEGG" id="dog:HP555_06715"/>
<keyword evidence="15" id="KW-1185">Reference proteome</keyword>
<dbReference type="GO" id="GO:0008616">
    <property type="term" value="P:tRNA queuosine(34) biosynthetic process"/>
    <property type="evidence" value="ECO:0007669"/>
    <property type="project" value="UniProtKB-UniRule"/>
</dbReference>
<protein>
    <recommendedName>
        <fullName evidence="11 13">S-adenosylmethionine:tRNA ribosyltransferase-isomerase</fullName>
        <ecNumber evidence="10 13">2.4.99.17</ecNumber>
    </recommendedName>
    <alternativeName>
        <fullName evidence="12 13">Queuosine biosynthesis protein QueA</fullName>
    </alternativeName>
</protein>
<keyword evidence="14" id="KW-0328">Glycosyltransferase</keyword>
<evidence type="ECO:0000256" key="13">
    <source>
        <dbReference type="HAMAP-Rule" id="MF_00113"/>
    </source>
</evidence>
<reference evidence="14 15" key="1">
    <citation type="submission" date="2020-05" db="EMBL/GenBank/DDBJ databases">
        <title>Complete genome of Desulfobulbus oligotrophicus.</title>
        <authorList>
            <person name="Podar M."/>
        </authorList>
    </citation>
    <scope>NUCLEOTIDE SEQUENCE [LARGE SCALE GENOMIC DNA]</scope>
    <source>
        <strain evidence="14 15">Prop6</strain>
    </source>
</reference>
<dbReference type="Pfam" id="PF02547">
    <property type="entry name" value="Queuosine_synth"/>
    <property type="match status" value="1"/>
</dbReference>
<dbReference type="InterPro" id="IPR036100">
    <property type="entry name" value="QueA_sf"/>
</dbReference>
<comment type="catalytic activity">
    <reaction evidence="8 13">
        <text>7-aminomethyl-7-carbaguanosine(34) in tRNA + S-adenosyl-L-methionine = epoxyqueuosine(34) in tRNA + adenine + L-methionine + 2 H(+)</text>
        <dbReference type="Rhea" id="RHEA:32155"/>
        <dbReference type="Rhea" id="RHEA-COMP:10342"/>
        <dbReference type="Rhea" id="RHEA-COMP:18582"/>
        <dbReference type="ChEBI" id="CHEBI:15378"/>
        <dbReference type="ChEBI" id="CHEBI:16708"/>
        <dbReference type="ChEBI" id="CHEBI:57844"/>
        <dbReference type="ChEBI" id="CHEBI:59789"/>
        <dbReference type="ChEBI" id="CHEBI:82833"/>
        <dbReference type="ChEBI" id="CHEBI:194443"/>
        <dbReference type="EC" id="2.4.99.17"/>
    </reaction>
</comment>
<sequence length="366" mass="40937">MPKLSYQLSDYDYDLPADQIAQFPAPQRDRSRLLILDLNTQAIGHRIFTDISTFFRPGDVLVVNTTKVFPARLLGHKETGGRAELFLLSFPHSISSSTGGQWSEAVAPALIKSAKRPKIGSLIFFSEQLQARINTLHPDGKAEVTLQFHLQNTQSLEQLLEHHGQIPLPPYINRPTGHLAADQDRYQTRYAYQTGSVAAPTAGLHFTDQLLTQIQSKGVEIADILLHVGYGTFAPIRTSDIRKHSIHKEWYTVSPETAAVIQRAKNQNRRIWAVGTTTVRTLEFITDPHGNIQPGTGECDLYIYPGFRFRTVDNLITNFHLPKSSLLLLVSALAGRQRILEAYQQAADSGYRFFSYGDAMAIISKP</sequence>
<keyword evidence="4 13" id="KW-0963">Cytoplasm</keyword>
<evidence type="ECO:0000256" key="8">
    <source>
        <dbReference type="ARBA" id="ARBA00052751"/>
    </source>
</evidence>
<dbReference type="GO" id="GO:0005737">
    <property type="term" value="C:cytoplasm"/>
    <property type="evidence" value="ECO:0007669"/>
    <property type="project" value="UniProtKB-SubCell"/>
</dbReference>
<dbReference type="Gene3D" id="3.40.1780.10">
    <property type="entry name" value="QueA-like"/>
    <property type="match status" value="1"/>
</dbReference>
<evidence type="ECO:0000256" key="10">
    <source>
        <dbReference type="ARBA" id="ARBA00066503"/>
    </source>
</evidence>
<keyword evidence="5 13" id="KW-0808">Transferase</keyword>
<keyword evidence="6 13" id="KW-0949">S-adenosyl-L-methionine</keyword>
<evidence type="ECO:0000256" key="7">
    <source>
        <dbReference type="ARBA" id="ARBA00022785"/>
    </source>
</evidence>
<evidence type="ECO:0000256" key="1">
    <source>
        <dbReference type="ARBA" id="ARBA00004496"/>
    </source>
</evidence>
<keyword evidence="14" id="KW-0413">Isomerase</keyword>
<evidence type="ECO:0000256" key="9">
    <source>
        <dbReference type="ARBA" id="ARBA00061210"/>
    </source>
</evidence>
<dbReference type="InterPro" id="IPR042118">
    <property type="entry name" value="QueA_dom1"/>
</dbReference>
<proteinExistence type="inferred from homology"/>
<comment type="subcellular location">
    <subcellularLocation>
        <location evidence="1 13">Cytoplasm</location>
    </subcellularLocation>
</comment>
<dbReference type="PANTHER" id="PTHR30307">
    <property type="entry name" value="S-ADENOSYLMETHIONINE:TRNA RIBOSYLTRANSFERASE-ISOMERASE"/>
    <property type="match status" value="1"/>
</dbReference>
<dbReference type="GO" id="GO:0051075">
    <property type="term" value="F:S-adenosylmethionine:tRNA ribosyltransferase-isomerase activity"/>
    <property type="evidence" value="ECO:0007669"/>
    <property type="project" value="UniProtKB-EC"/>
</dbReference>
<dbReference type="InterPro" id="IPR003699">
    <property type="entry name" value="QueA"/>
</dbReference>
<evidence type="ECO:0000256" key="12">
    <source>
        <dbReference type="ARBA" id="ARBA00076160"/>
    </source>
</evidence>
<gene>
    <name evidence="13 14" type="primary">queA</name>
    <name evidence="14" type="ORF">HP555_06715</name>
</gene>
<evidence type="ECO:0000256" key="4">
    <source>
        <dbReference type="ARBA" id="ARBA00022490"/>
    </source>
</evidence>
<dbReference type="EMBL" id="CP054140">
    <property type="protein sequence ID" value="QQG65578.1"/>
    <property type="molecule type" value="Genomic_DNA"/>
</dbReference>
<dbReference type="UniPathway" id="UPA00392"/>
<accession>A0A7T5VCY1</accession>
<comment type="pathway">
    <text evidence="2 13">tRNA modification; tRNA-queuosine biosynthesis.</text>
</comment>
<dbReference type="NCBIfam" id="TIGR00113">
    <property type="entry name" value="queA"/>
    <property type="match status" value="1"/>
</dbReference>
<dbReference type="InterPro" id="IPR042119">
    <property type="entry name" value="QueA_dom2"/>
</dbReference>
<evidence type="ECO:0000313" key="15">
    <source>
        <dbReference type="Proteomes" id="UP000596092"/>
    </source>
</evidence>
<dbReference type="SUPFAM" id="SSF111337">
    <property type="entry name" value="QueA-like"/>
    <property type="match status" value="1"/>
</dbReference>
<dbReference type="Proteomes" id="UP000596092">
    <property type="component" value="Chromosome"/>
</dbReference>
<evidence type="ECO:0000256" key="2">
    <source>
        <dbReference type="ARBA" id="ARBA00004691"/>
    </source>
</evidence>
<evidence type="ECO:0000256" key="11">
    <source>
        <dbReference type="ARBA" id="ARBA00069325"/>
    </source>
</evidence>
<evidence type="ECO:0000313" key="14">
    <source>
        <dbReference type="EMBL" id="QQG65578.1"/>
    </source>
</evidence>
<dbReference type="HAMAP" id="MF_00113">
    <property type="entry name" value="QueA"/>
    <property type="match status" value="1"/>
</dbReference>
<dbReference type="RefSeq" id="WP_199264399.1">
    <property type="nucleotide sequence ID" value="NZ_CP054140.1"/>
</dbReference>